<evidence type="ECO:0000256" key="2">
    <source>
        <dbReference type="ARBA" id="ARBA00023015"/>
    </source>
</evidence>
<evidence type="ECO:0000256" key="3">
    <source>
        <dbReference type="ARBA" id="ARBA00023125"/>
    </source>
</evidence>
<dbReference type="AlphaFoldDB" id="K0CDZ9"/>
<dbReference type="Gene3D" id="1.10.10.10">
    <property type="entry name" value="Winged helix-like DNA-binding domain superfamily/Winged helix DNA-binding domain"/>
    <property type="match status" value="1"/>
</dbReference>
<evidence type="ECO:0000259" key="5">
    <source>
        <dbReference type="PROSITE" id="PS50931"/>
    </source>
</evidence>
<dbReference type="Pfam" id="PF00126">
    <property type="entry name" value="HTH_1"/>
    <property type="match status" value="1"/>
</dbReference>
<dbReference type="FunFam" id="1.10.10.10:FF:000001">
    <property type="entry name" value="LysR family transcriptional regulator"/>
    <property type="match status" value="1"/>
</dbReference>
<organism evidence="6 7">
    <name type="scientific">Alcanivorax dieselolei (strain DSM 16502 / CGMCC 1.3690 / MCCC 1A00001 / B-5)</name>
    <name type="common">Alloalcanivorax dieselolei</name>
    <dbReference type="NCBI Taxonomy" id="930169"/>
    <lineage>
        <taxon>Bacteria</taxon>
        <taxon>Pseudomonadati</taxon>
        <taxon>Pseudomonadota</taxon>
        <taxon>Gammaproteobacteria</taxon>
        <taxon>Oceanospirillales</taxon>
        <taxon>Alcanivoracaceae</taxon>
        <taxon>Alloalcanivorax</taxon>
    </lineage>
</organism>
<keyword evidence="3" id="KW-0238">DNA-binding</keyword>
<dbReference type="PATRIC" id="fig|930169.3.peg.2524"/>
<gene>
    <name evidence="6" type="ordered locus">B5T_02556</name>
</gene>
<name>K0CDZ9_ALCDB</name>
<dbReference type="GO" id="GO:0006351">
    <property type="term" value="P:DNA-templated transcription"/>
    <property type="evidence" value="ECO:0007669"/>
    <property type="project" value="TreeGrafter"/>
</dbReference>
<dbReference type="STRING" id="930169.B5T_02556"/>
<sequence length="296" mass="32700">MDKLKAMATFVRIVDGGSLSAAADAQGQSPASVVRSLAALERSLNVRLLNRTTRQLSLTEEGRDYLARCRRILAEVSEAESALQERQKGPSGTVGITAPETFGRYHVAPLVNRFLSDHPAMRVNMVLDDKVVNLVEAGLDLAIRIGHPRDSSLVVRPLGHMSTVVCASPDYLASKGEPLTPQELEHRPCVLFAPQGPLWGFHDRTVRIDPTLVTNQIESARQACIAGLGFGRFYHYQVREALTDGTLVRVLEAFEPDPSPVLLTYPHSQLLSRRVRYVIDWLAPRLTPPQDDRAQP</sequence>
<dbReference type="KEGG" id="adi:B5T_02556"/>
<dbReference type="InterPro" id="IPR000847">
    <property type="entry name" value="LysR_HTH_N"/>
</dbReference>
<dbReference type="HOGENOM" id="CLU_039613_16_2_6"/>
<dbReference type="RefSeq" id="WP_014994899.1">
    <property type="nucleotide sequence ID" value="NC_018691.1"/>
</dbReference>
<dbReference type="InterPro" id="IPR036390">
    <property type="entry name" value="WH_DNA-bd_sf"/>
</dbReference>
<dbReference type="GO" id="GO:0003700">
    <property type="term" value="F:DNA-binding transcription factor activity"/>
    <property type="evidence" value="ECO:0007669"/>
    <property type="project" value="InterPro"/>
</dbReference>
<keyword evidence="7" id="KW-1185">Reference proteome</keyword>
<dbReference type="Gene3D" id="3.40.190.290">
    <property type="match status" value="1"/>
</dbReference>
<dbReference type="GO" id="GO:0043565">
    <property type="term" value="F:sequence-specific DNA binding"/>
    <property type="evidence" value="ECO:0007669"/>
    <property type="project" value="TreeGrafter"/>
</dbReference>
<keyword evidence="4" id="KW-0804">Transcription</keyword>
<evidence type="ECO:0000256" key="4">
    <source>
        <dbReference type="ARBA" id="ARBA00023163"/>
    </source>
</evidence>
<dbReference type="PROSITE" id="PS50931">
    <property type="entry name" value="HTH_LYSR"/>
    <property type="match status" value="1"/>
</dbReference>
<evidence type="ECO:0000313" key="7">
    <source>
        <dbReference type="Proteomes" id="UP000006286"/>
    </source>
</evidence>
<dbReference type="OrthoDB" id="9815676at2"/>
<dbReference type="InterPro" id="IPR005119">
    <property type="entry name" value="LysR_subst-bd"/>
</dbReference>
<dbReference type="Pfam" id="PF03466">
    <property type="entry name" value="LysR_substrate"/>
    <property type="match status" value="1"/>
</dbReference>
<evidence type="ECO:0000256" key="1">
    <source>
        <dbReference type="ARBA" id="ARBA00009437"/>
    </source>
</evidence>
<dbReference type="Proteomes" id="UP000006286">
    <property type="component" value="Chromosome"/>
</dbReference>
<proteinExistence type="inferred from homology"/>
<keyword evidence="2" id="KW-0805">Transcription regulation</keyword>
<comment type="similarity">
    <text evidence="1">Belongs to the LysR transcriptional regulatory family.</text>
</comment>
<dbReference type="eggNOG" id="COG0583">
    <property type="taxonomic scope" value="Bacteria"/>
</dbReference>
<feature type="domain" description="HTH lysR-type" evidence="5">
    <location>
        <begin position="1"/>
        <end position="59"/>
    </location>
</feature>
<accession>K0CDZ9</accession>
<dbReference type="PANTHER" id="PTHR30537">
    <property type="entry name" value="HTH-TYPE TRANSCRIPTIONAL REGULATOR"/>
    <property type="match status" value="1"/>
</dbReference>
<dbReference type="InterPro" id="IPR058163">
    <property type="entry name" value="LysR-type_TF_proteobact-type"/>
</dbReference>
<dbReference type="PANTHER" id="PTHR30537:SF5">
    <property type="entry name" value="HTH-TYPE TRANSCRIPTIONAL ACTIVATOR TTDR-RELATED"/>
    <property type="match status" value="1"/>
</dbReference>
<dbReference type="EMBL" id="CP003466">
    <property type="protein sequence ID" value="AFT70828.1"/>
    <property type="molecule type" value="Genomic_DNA"/>
</dbReference>
<dbReference type="SUPFAM" id="SSF53850">
    <property type="entry name" value="Periplasmic binding protein-like II"/>
    <property type="match status" value="1"/>
</dbReference>
<dbReference type="InterPro" id="IPR036388">
    <property type="entry name" value="WH-like_DNA-bd_sf"/>
</dbReference>
<dbReference type="SUPFAM" id="SSF46785">
    <property type="entry name" value="Winged helix' DNA-binding domain"/>
    <property type="match status" value="1"/>
</dbReference>
<reference evidence="6 7" key="1">
    <citation type="journal article" date="2012" name="J. Bacteriol.">
        <title>Complete genome sequence of Alcanivorax dieselolei type strain B5.</title>
        <authorList>
            <person name="Lai Q."/>
            <person name="Li W."/>
            <person name="Shao Z."/>
        </authorList>
    </citation>
    <scope>NUCLEOTIDE SEQUENCE [LARGE SCALE GENOMIC DNA]</scope>
    <source>
        <strain evidence="7">DSM 16502 / CGMCC 1.3690 / B-5</strain>
    </source>
</reference>
<protein>
    <submittedName>
        <fullName evidence="6">LysR family transcriptional regulator</fullName>
    </submittedName>
</protein>
<evidence type="ECO:0000313" key="6">
    <source>
        <dbReference type="EMBL" id="AFT70828.1"/>
    </source>
</evidence>